<evidence type="ECO:0000313" key="1">
    <source>
        <dbReference type="EMBL" id="KAF7427377.1"/>
    </source>
</evidence>
<dbReference type="EMBL" id="JACSDY010000005">
    <property type="protein sequence ID" value="KAF7427377.1"/>
    <property type="molecule type" value="Genomic_DNA"/>
</dbReference>
<protein>
    <submittedName>
        <fullName evidence="1">Uncharacterized protein</fullName>
    </submittedName>
</protein>
<accession>A0A834P474</accession>
<keyword evidence="2" id="KW-1185">Reference proteome</keyword>
<dbReference type="Proteomes" id="UP000600918">
    <property type="component" value="Unassembled WGS sequence"/>
</dbReference>
<sequence>MELKSVLVHRLSDPESRAFRLSKEQLFYRECSIAVVKARRKEETICRRGPHNLWLKRATIDDESFFQRIITCSFDNVIVITGDDGPFHLLVTLNSCLNHSTDAQVSVDLYMQQPPRGEIWVDIICDLSKSNCKSCNASTIGRIAAYFGVFP</sequence>
<dbReference type="AlphaFoldDB" id="A0A834P474"/>
<reference evidence="1" key="1">
    <citation type="journal article" date="2020" name="G3 (Bethesda)">
        <title>High-Quality Assemblies for Three Invasive Social Wasps from the &lt;i&gt;Vespula&lt;/i&gt; Genus.</title>
        <authorList>
            <person name="Harrop T.W.R."/>
            <person name="Guhlin J."/>
            <person name="McLaughlin G.M."/>
            <person name="Permina E."/>
            <person name="Stockwell P."/>
            <person name="Gilligan J."/>
            <person name="Le Lec M.F."/>
            <person name="Gruber M.A.M."/>
            <person name="Quinn O."/>
            <person name="Lovegrove M."/>
            <person name="Duncan E.J."/>
            <person name="Remnant E.J."/>
            <person name="Van Eeckhoven J."/>
            <person name="Graham B."/>
            <person name="Knapp R.A."/>
            <person name="Langford K.W."/>
            <person name="Kronenberg Z."/>
            <person name="Press M.O."/>
            <person name="Eacker S.M."/>
            <person name="Wilson-Rankin E.E."/>
            <person name="Purcell J."/>
            <person name="Lester P.J."/>
            <person name="Dearden P.K."/>
        </authorList>
    </citation>
    <scope>NUCLEOTIDE SEQUENCE</scope>
    <source>
        <strain evidence="1">Volc-1</strain>
    </source>
</reference>
<comment type="caution">
    <text evidence="1">The sequence shown here is derived from an EMBL/GenBank/DDBJ whole genome shotgun (WGS) entry which is preliminary data.</text>
</comment>
<name>A0A834P474_VESPE</name>
<evidence type="ECO:0000313" key="2">
    <source>
        <dbReference type="Proteomes" id="UP000600918"/>
    </source>
</evidence>
<proteinExistence type="predicted"/>
<gene>
    <name evidence="1" type="ORF">H0235_007071</name>
</gene>
<organism evidence="1 2">
    <name type="scientific">Vespula pensylvanica</name>
    <name type="common">Western yellow jacket</name>
    <name type="synonym">Wasp</name>
    <dbReference type="NCBI Taxonomy" id="30213"/>
    <lineage>
        <taxon>Eukaryota</taxon>
        <taxon>Metazoa</taxon>
        <taxon>Ecdysozoa</taxon>
        <taxon>Arthropoda</taxon>
        <taxon>Hexapoda</taxon>
        <taxon>Insecta</taxon>
        <taxon>Pterygota</taxon>
        <taxon>Neoptera</taxon>
        <taxon>Endopterygota</taxon>
        <taxon>Hymenoptera</taxon>
        <taxon>Apocrita</taxon>
        <taxon>Aculeata</taxon>
        <taxon>Vespoidea</taxon>
        <taxon>Vespidae</taxon>
        <taxon>Vespinae</taxon>
        <taxon>Vespula</taxon>
    </lineage>
</organism>